<accession>A0A0E2H766</accession>
<sequence length="380" mass="43877">MMTLEQLPPKGVKREQAILELGKDEANAELLFQLVNTEKGKYKTAAQKALAHLEYAPAAPLWAKLVKGKWMGSNIMSDACSDCVSEQIAPVILKTLSKLLDEGDTKPLDIEQLNFCFHLMLGKASPKMLEVYRFLAENTQRIAQLKRTPVYSDDDCTSWWITDGLRIWDATPKEKEKIPAVVLTASLIRNPDERLQALADELNERYGGNWLMPVFMKAIITQPKEQVYETYSPLLDTPQKGYLFHALGMLHYRCYPEGWTYERLGPDGMIALIFWGNYSYGTYDTRFMIERYVDLDERWLFDLAKDPEGRKPTVTWQTYNRSGVLYGSYDEMFISLLPRKVENPELKSILRDYFRIRSEKVKVEESITVYKDAAERFGDE</sequence>
<dbReference type="PATRIC" id="fig|999408.3.peg.3983"/>
<evidence type="ECO:0000313" key="2">
    <source>
        <dbReference type="Proteomes" id="UP000013085"/>
    </source>
</evidence>
<reference evidence="1 2" key="1">
    <citation type="submission" date="2013-01" db="EMBL/GenBank/DDBJ databases">
        <title>The Genome Sequence of Clostridium clostridioforme 90A8.</title>
        <authorList>
            <consortium name="The Broad Institute Genome Sequencing Platform"/>
            <person name="Earl A."/>
            <person name="Ward D."/>
            <person name="Feldgarden M."/>
            <person name="Gevers D."/>
            <person name="Courvalin P."/>
            <person name="Lambert T."/>
            <person name="Walker B."/>
            <person name="Young S.K."/>
            <person name="Zeng Q."/>
            <person name="Gargeya S."/>
            <person name="Fitzgerald M."/>
            <person name="Haas B."/>
            <person name="Abouelleil A."/>
            <person name="Alvarado L."/>
            <person name="Arachchi H.M."/>
            <person name="Berlin A.M."/>
            <person name="Chapman S.B."/>
            <person name="Dewar J."/>
            <person name="Goldberg J."/>
            <person name="Griggs A."/>
            <person name="Gujja S."/>
            <person name="Hansen M."/>
            <person name="Howarth C."/>
            <person name="Imamovic A."/>
            <person name="Larimer J."/>
            <person name="McCowan C."/>
            <person name="Murphy C."/>
            <person name="Neiman D."/>
            <person name="Pearson M."/>
            <person name="Priest M."/>
            <person name="Roberts A."/>
            <person name="Saif S."/>
            <person name="Shea T."/>
            <person name="Sisk P."/>
            <person name="Sykes S."/>
            <person name="Wortman J."/>
            <person name="Nusbaum C."/>
            <person name="Birren B."/>
        </authorList>
    </citation>
    <scope>NUCLEOTIDE SEQUENCE [LARGE SCALE GENOMIC DNA]</scope>
    <source>
        <strain evidence="1 2">90A8</strain>
    </source>
</reference>
<dbReference type="EMBL" id="AGYR01000040">
    <property type="protein sequence ID" value="ENZ12090.1"/>
    <property type="molecule type" value="Genomic_DNA"/>
</dbReference>
<dbReference type="AlphaFoldDB" id="A0A0E2H766"/>
<dbReference type="HOGENOM" id="CLU_717437_0_0_9"/>
<protein>
    <submittedName>
        <fullName evidence="1">Uncharacterized protein</fullName>
    </submittedName>
</protein>
<comment type="caution">
    <text evidence="1">The sequence shown here is derived from an EMBL/GenBank/DDBJ whole genome shotgun (WGS) entry which is preliminary data.</text>
</comment>
<gene>
    <name evidence="1" type="ORF">HMPREF1090_03719</name>
</gene>
<dbReference type="Proteomes" id="UP000013085">
    <property type="component" value="Unassembled WGS sequence"/>
</dbReference>
<proteinExistence type="predicted"/>
<name>A0A0E2H766_9FIRM</name>
<evidence type="ECO:0000313" key="1">
    <source>
        <dbReference type="EMBL" id="ENZ12090.1"/>
    </source>
</evidence>
<dbReference type="RefSeq" id="WP_002593782.1">
    <property type="nucleotide sequence ID" value="NZ_KB850980.1"/>
</dbReference>
<organism evidence="1 2">
    <name type="scientific">[Clostridium] clostridioforme 90A8</name>
    <dbReference type="NCBI Taxonomy" id="999408"/>
    <lineage>
        <taxon>Bacteria</taxon>
        <taxon>Bacillati</taxon>
        <taxon>Bacillota</taxon>
        <taxon>Clostridia</taxon>
        <taxon>Lachnospirales</taxon>
        <taxon>Lachnospiraceae</taxon>
        <taxon>Enterocloster</taxon>
    </lineage>
</organism>